<dbReference type="Proteomes" id="UP000027982">
    <property type="component" value="Chromosome"/>
</dbReference>
<reference evidence="5 6" key="1">
    <citation type="journal article" date="2014" name="PLoS ONE">
        <title>The first complete genome sequence of the class fimbriimonadia in the phylum armatimonadetes.</title>
        <authorList>
            <person name="Hu Z.Y."/>
            <person name="Wang Y.Z."/>
            <person name="Im W.T."/>
            <person name="Wang S.Y."/>
            <person name="Zhao G.P."/>
            <person name="Zheng H.J."/>
            <person name="Quan Z.X."/>
        </authorList>
    </citation>
    <scope>NUCLEOTIDE SEQUENCE [LARGE SCALE GENOMIC DNA]</scope>
    <source>
        <strain evidence="5">Gsoil 348</strain>
    </source>
</reference>
<name>A0A068NQB4_FIMGI</name>
<dbReference type="AlphaFoldDB" id="A0A068NQB4"/>
<evidence type="ECO:0000256" key="2">
    <source>
        <dbReference type="ARBA" id="ARBA00022729"/>
    </source>
</evidence>
<organism evidence="5 6">
    <name type="scientific">Fimbriimonas ginsengisoli Gsoil 348</name>
    <dbReference type="NCBI Taxonomy" id="661478"/>
    <lineage>
        <taxon>Bacteria</taxon>
        <taxon>Bacillati</taxon>
        <taxon>Armatimonadota</taxon>
        <taxon>Fimbriimonadia</taxon>
        <taxon>Fimbriimonadales</taxon>
        <taxon>Fimbriimonadaceae</taxon>
        <taxon>Fimbriimonas</taxon>
    </lineage>
</organism>
<feature type="region of interest" description="Disordered" evidence="3">
    <location>
        <begin position="1"/>
        <end position="53"/>
    </location>
</feature>
<feature type="domain" description="SbsA Ig-like" evidence="4">
    <location>
        <begin position="34"/>
        <end position="133"/>
    </location>
</feature>
<accession>A0A068NQB4</accession>
<dbReference type="STRING" id="661478.OP10G_0441"/>
<dbReference type="EMBL" id="CP007139">
    <property type="protein sequence ID" value="AIE83809.1"/>
    <property type="molecule type" value="Genomic_DNA"/>
</dbReference>
<evidence type="ECO:0000256" key="1">
    <source>
        <dbReference type="ARBA" id="ARBA00005445"/>
    </source>
</evidence>
<feature type="compositionally biased region" description="Gly residues" evidence="3">
    <location>
        <begin position="1"/>
        <end position="15"/>
    </location>
</feature>
<dbReference type="HOGENOM" id="CLU_022173_0_0_0"/>
<proteinExistence type="inferred from homology"/>
<dbReference type="InterPro" id="IPR014755">
    <property type="entry name" value="Cu-Rt/internalin_Ig-like"/>
</dbReference>
<protein>
    <submittedName>
        <fullName evidence="5">Antifreeze protein</fullName>
    </submittedName>
</protein>
<comment type="similarity">
    <text evidence="1">Belongs to the ice-binding protein family.</text>
</comment>
<evidence type="ECO:0000259" key="4">
    <source>
        <dbReference type="Pfam" id="PF13205"/>
    </source>
</evidence>
<dbReference type="Gene3D" id="2.60.40.1220">
    <property type="match status" value="4"/>
</dbReference>
<dbReference type="Pfam" id="PF13205">
    <property type="entry name" value="Big_5"/>
    <property type="match status" value="4"/>
</dbReference>
<dbReference type="InterPro" id="IPR032812">
    <property type="entry name" value="SbsA_Ig"/>
</dbReference>
<dbReference type="KEGG" id="fgi:OP10G_0441"/>
<dbReference type="eggNOG" id="COG5276">
    <property type="taxonomic scope" value="Bacteria"/>
</dbReference>
<keyword evidence="6" id="KW-1185">Reference proteome</keyword>
<evidence type="ECO:0000313" key="5">
    <source>
        <dbReference type="EMBL" id="AIE83809.1"/>
    </source>
</evidence>
<feature type="domain" description="SbsA Ig-like" evidence="4">
    <location>
        <begin position="353"/>
        <end position="453"/>
    </location>
</feature>
<feature type="domain" description="SbsA Ig-like" evidence="4">
    <location>
        <begin position="138"/>
        <end position="240"/>
    </location>
</feature>
<evidence type="ECO:0000256" key="3">
    <source>
        <dbReference type="SAM" id="MobiDB-lite"/>
    </source>
</evidence>
<dbReference type="InterPro" id="IPR021884">
    <property type="entry name" value="Ice-bd_prot"/>
</dbReference>
<sequence>MGACGGGGGHGGTAGSGITTGSPTGGSTGENLGAPTISSTSPSNGDPSAPTSRRVTATFSEPMTPSSINETTFKVSSPAGPLAATVSYVDNTATLQLLSSMPANTHITATVTTGAKDKSGVPLASNYTWSFTTGSVGDTTPPTVSSTDPADAATGVAVNKQISVVFSETMAASSITTSTFKLQSPAGPVAGTVSLLNNVALFKPTTTLAPSTVFTATVTTGVSDLSDNHLVVQKVWTFTTGTNPDTTAPRLISTDPVASATGVSINKKVSATFSENMDPSSVSPQTFFLKRPNGTFVPATLAYANKVAVLDPTSSLLSNTVYTATVTGGVKDSAGNAMVAGVSWSFKTAATGDTTPPTVVSTKPANLATNVFLNQTINATFSEAMQATTLNTATFKVDGVLGSVTYDTANHIASFNPTGDLAPNTTYTARIETGAKDSAGNGLALEKTWTFTTGIQRSQTQINLGAATTYAVLAGSTVTNAGPTIINGDLGVSPGTAVTGFPPGKVNGAMHKGDAAAAQAKTDLLVGQLDAAGRLGGAALPGDLSGLTFTPGLYKNATSTMLSAGAVTLDAQGDPNAVFIFQMGSTLTTSPGTQVVLAGGAKASNIYWSVGTSATLGVNSIFKGIILAEASITVNTGAVLDGTLLTKIGAVTLAANTVTRGIHKG</sequence>
<evidence type="ECO:0000313" key="6">
    <source>
        <dbReference type="Proteomes" id="UP000027982"/>
    </source>
</evidence>
<feature type="domain" description="SbsA Ig-like" evidence="4">
    <location>
        <begin position="245"/>
        <end position="348"/>
    </location>
</feature>
<feature type="compositionally biased region" description="Polar residues" evidence="3">
    <location>
        <begin position="36"/>
        <end position="53"/>
    </location>
</feature>
<dbReference type="Pfam" id="PF11999">
    <property type="entry name" value="Ice_binding"/>
    <property type="match status" value="1"/>
</dbReference>
<gene>
    <name evidence="5" type="ORF">OP10G_0441</name>
</gene>
<dbReference type="eggNOG" id="COG4932">
    <property type="taxonomic scope" value="Bacteria"/>
</dbReference>
<keyword evidence="2" id="KW-0732">Signal</keyword>